<dbReference type="InterPro" id="IPR016197">
    <property type="entry name" value="Chromo-like_dom_sf"/>
</dbReference>
<accession>A0AAD8ZJ85</accession>
<name>A0AAD8ZJ85_9TELE</name>
<dbReference type="AlphaFoldDB" id="A0AAD8ZJ85"/>
<dbReference type="Gene3D" id="2.40.50.40">
    <property type="match status" value="1"/>
</dbReference>
<protein>
    <recommendedName>
        <fullName evidence="3">Chromo domain-containing protein</fullName>
    </recommendedName>
</protein>
<sequence>MDSNTPVRSPPLPLEGGPTYKAQALIDSRQRGRKLQYLMDWERYGPEEWSCVPAFQILDPVLTASFNHEQHDETCTSLTWKSPLMSTCHKQCSEASCLTPTAHMSYEVIRV</sequence>
<dbReference type="EMBL" id="JAROKS010000010">
    <property type="protein sequence ID" value="KAK1800444.1"/>
    <property type="molecule type" value="Genomic_DNA"/>
</dbReference>
<reference evidence="1" key="1">
    <citation type="submission" date="2023-03" db="EMBL/GenBank/DDBJ databases">
        <title>Electrophorus voltai genome.</title>
        <authorList>
            <person name="Bian C."/>
        </authorList>
    </citation>
    <scope>NUCLEOTIDE SEQUENCE</scope>
    <source>
        <strain evidence="1">CB-2022</strain>
        <tissue evidence="1">Muscle</tissue>
    </source>
</reference>
<dbReference type="SUPFAM" id="SSF54160">
    <property type="entry name" value="Chromo domain-like"/>
    <property type="match status" value="1"/>
</dbReference>
<keyword evidence="2" id="KW-1185">Reference proteome</keyword>
<evidence type="ECO:0000313" key="2">
    <source>
        <dbReference type="Proteomes" id="UP001239994"/>
    </source>
</evidence>
<comment type="caution">
    <text evidence="1">The sequence shown here is derived from an EMBL/GenBank/DDBJ whole genome shotgun (WGS) entry which is preliminary data.</text>
</comment>
<gene>
    <name evidence="1" type="ORF">P4O66_005680</name>
</gene>
<evidence type="ECO:0008006" key="3">
    <source>
        <dbReference type="Google" id="ProtNLM"/>
    </source>
</evidence>
<proteinExistence type="predicted"/>
<organism evidence="1 2">
    <name type="scientific">Electrophorus voltai</name>
    <dbReference type="NCBI Taxonomy" id="2609070"/>
    <lineage>
        <taxon>Eukaryota</taxon>
        <taxon>Metazoa</taxon>
        <taxon>Chordata</taxon>
        <taxon>Craniata</taxon>
        <taxon>Vertebrata</taxon>
        <taxon>Euteleostomi</taxon>
        <taxon>Actinopterygii</taxon>
        <taxon>Neopterygii</taxon>
        <taxon>Teleostei</taxon>
        <taxon>Ostariophysi</taxon>
        <taxon>Gymnotiformes</taxon>
        <taxon>Gymnotoidei</taxon>
        <taxon>Gymnotidae</taxon>
        <taxon>Electrophorus</taxon>
    </lineage>
</organism>
<dbReference type="Proteomes" id="UP001239994">
    <property type="component" value="Unassembled WGS sequence"/>
</dbReference>
<evidence type="ECO:0000313" key="1">
    <source>
        <dbReference type="EMBL" id="KAK1800444.1"/>
    </source>
</evidence>